<sequence>MSRAAGALKTALGRRGSIRSKILAGFTVILVGMLSINLLVIGLSHHFLGEYHILAERVISANKLIPTVRDDVSLDAYYLVAGRRTLETTQLFHHMEEIRQGLYLLKQENNSENGRIQLQIATRTFGTLQRYCQKLGQEIDADVSLELQNVTLEQIRDVSALVYNQIEEYIYLELLWGESIDQMLQTGFQLLLLGIWRRWC</sequence>
<keyword evidence="3" id="KW-1185">Reference proteome</keyword>
<organism evidence="2 3">
    <name type="scientific">Dysosmobacter welbionis</name>
    <dbReference type="NCBI Taxonomy" id="2093857"/>
    <lineage>
        <taxon>Bacteria</taxon>
        <taxon>Bacillati</taxon>
        <taxon>Bacillota</taxon>
        <taxon>Clostridia</taxon>
        <taxon>Eubacteriales</taxon>
        <taxon>Oscillospiraceae</taxon>
        <taxon>Dysosmobacter</taxon>
    </lineage>
</organism>
<keyword evidence="1" id="KW-1133">Transmembrane helix</keyword>
<dbReference type="RefSeq" id="WP_136891378.1">
    <property type="nucleotide sequence ID" value="NZ_CP034413.3"/>
</dbReference>
<dbReference type="EMBL" id="CP034413">
    <property type="protein sequence ID" value="QCI59750.2"/>
    <property type="molecule type" value="Genomic_DNA"/>
</dbReference>
<feature type="transmembrane region" description="Helical" evidence="1">
    <location>
        <begin position="21"/>
        <end position="43"/>
    </location>
</feature>
<dbReference type="AlphaFoldDB" id="A0A4D7AVM8"/>
<reference evidence="3" key="1">
    <citation type="submission" date="2018-12" db="EMBL/GenBank/DDBJ databases">
        <title>Dusodibacter welbiota gen. nov., sp. nov., isolated from human faeces and emended description of the Oscillibacter genus.</title>
        <authorList>
            <person name="Le Roy T."/>
            <person name="Van der Smissen P."/>
            <person name="Delzenne N."/>
            <person name="Muccioli G."/>
            <person name="Collet J.F."/>
            <person name="Cani P.D."/>
        </authorList>
    </citation>
    <scope>NUCLEOTIDE SEQUENCE [LARGE SCALE GENOMIC DNA]</scope>
    <source>
        <strain evidence="3">J115</strain>
    </source>
</reference>
<accession>A0A4D7AVM8</accession>
<gene>
    <name evidence="2" type="ORF">EIO64_11405</name>
</gene>
<evidence type="ECO:0000256" key="1">
    <source>
        <dbReference type="SAM" id="Phobius"/>
    </source>
</evidence>
<keyword evidence="1" id="KW-0812">Transmembrane</keyword>
<protein>
    <recommendedName>
        <fullName evidence="4">Chemotaxis methyl-accepting receptor HlyB-like 4HB MCP domain-containing protein</fullName>
    </recommendedName>
</protein>
<evidence type="ECO:0000313" key="2">
    <source>
        <dbReference type="EMBL" id="QCI59750.2"/>
    </source>
</evidence>
<dbReference type="Proteomes" id="UP000298642">
    <property type="component" value="Chromosome"/>
</dbReference>
<dbReference type="KEGG" id="obj:EIO64_11405"/>
<proteinExistence type="predicted"/>
<name>A0A4D7AVM8_9FIRM</name>
<keyword evidence="1" id="KW-0472">Membrane</keyword>
<evidence type="ECO:0000313" key="3">
    <source>
        <dbReference type="Proteomes" id="UP000298642"/>
    </source>
</evidence>
<evidence type="ECO:0008006" key="4">
    <source>
        <dbReference type="Google" id="ProtNLM"/>
    </source>
</evidence>